<keyword evidence="2" id="KW-1185">Reference proteome</keyword>
<accession>A0ACC2VC40</accession>
<gene>
    <name evidence="1" type="ORF">QFC20_006352</name>
</gene>
<evidence type="ECO:0000313" key="2">
    <source>
        <dbReference type="Proteomes" id="UP001230649"/>
    </source>
</evidence>
<organism evidence="1 2">
    <name type="scientific">Naganishia adeliensis</name>
    <dbReference type="NCBI Taxonomy" id="92952"/>
    <lineage>
        <taxon>Eukaryota</taxon>
        <taxon>Fungi</taxon>
        <taxon>Dikarya</taxon>
        <taxon>Basidiomycota</taxon>
        <taxon>Agaricomycotina</taxon>
        <taxon>Tremellomycetes</taxon>
        <taxon>Filobasidiales</taxon>
        <taxon>Filobasidiaceae</taxon>
        <taxon>Naganishia</taxon>
    </lineage>
</organism>
<reference evidence="1" key="1">
    <citation type="submission" date="2023-04" db="EMBL/GenBank/DDBJ databases">
        <title>Draft Genome sequencing of Naganishia species isolated from polar environments using Oxford Nanopore Technology.</title>
        <authorList>
            <person name="Leo P."/>
            <person name="Venkateswaran K."/>
        </authorList>
    </citation>
    <scope>NUCLEOTIDE SEQUENCE</scope>
    <source>
        <strain evidence="1">MNA-CCFEE 5262</strain>
    </source>
</reference>
<name>A0ACC2VC40_9TREE</name>
<proteinExistence type="predicted"/>
<dbReference type="EMBL" id="JASBWS010000110">
    <property type="protein sequence ID" value="KAJ9096636.1"/>
    <property type="molecule type" value="Genomic_DNA"/>
</dbReference>
<sequence length="384" mass="42194">MSVTLAAYFDPRWGSSSRYDPERELIEETPSGGRSRAGSVVSDILPRRQIQDPLPPAPQHNLAPGPEGNARNQDPIRPAPPQDLAPGTEGNPMRIDSDSDSNPDDANNQERTHADVPMEEISSQSEGEEEGDELEEDTSMRGSDCAPQYVLSEEENELEEEDDCDAESLEEEEEVESEGTFGDADVDELEDSFAEEDEDDVEEGRGEAMAKDCLYEGHGRDSFEENEEDESGLQEEQDGESVSMEVNATEKAEMDWPPDENEEEEEEEGVQKQREEGSASVSSEFDWAEEGFGEVVYVARHARKDRPPFEEILPTQSSLRAQIPLVAELLNNLGEAESRAAEQDAASESSSGKKGSKEAPSAQTTKVKNKALTGGSVDGWLTME</sequence>
<comment type="caution">
    <text evidence="1">The sequence shown here is derived from an EMBL/GenBank/DDBJ whole genome shotgun (WGS) entry which is preliminary data.</text>
</comment>
<evidence type="ECO:0000313" key="1">
    <source>
        <dbReference type="EMBL" id="KAJ9096636.1"/>
    </source>
</evidence>
<dbReference type="Proteomes" id="UP001230649">
    <property type="component" value="Unassembled WGS sequence"/>
</dbReference>
<protein>
    <submittedName>
        <fullName evidence="1">Uncharacterized protein</fullName>
    </submittedName>
</protein>